<keyword evidence="1" id="KW-0472">Membrane</keyword>
<gene>
    <name evidence="2" type="ORF">US50_C0031G0007</name>
</gene>
<sequence>MKIFRFVDSILAHAIFWILTLAILIIPLLMAHPLMDATISDIFSFNGKYSESIFAISFLIFFLALFIFASFEPSWESGFQKIKMEEGGVIMLFGTTPLITILSPLPIPVWPIFFSFQKLNFEITDTVEKFESETASIISAENKTDAEKYKGDVFSHQGRYPVSLWTRKRLVREKESIICMLMNTGNHQKAEIQYRSFMQIALFKETSKRIPQQIINEHVAISESIENEVKKLSGETSRDLKSYIGFETINIGVLNPIITEEINPELLKLAFDEISKTKELIEADKEKLAMILRAEGKGREVEIIEKALYNAEIYGTTELAKILGIPGTLISKAIKAAPHVMAALPKDAKLIFMPGGNNELMKEIMKVLTAISEVKS</sequence>
<proteinExistence type="predicted"/>
<dbReference type="AlphaFoldDB" id="A0A0G0GXZ7"/>
<feature type="transmembrane region" description="Helical" evidence="1">
    <location>
        <begin position="52"/>
        <end position="71"/>
    </location>
</feature>
<feature type="transmembrane region" description="Helical" evidence="1">
    <location>
        <begin position="92"/>
        <end position="113"/>
    </location>
</feature>
<protein>
    <recommendedName>
        <fullName evidence="4">Band 7 domain-containing protein</fullName>
    </recommendedName>
</protein>
<evidence type="ECO:0008006" key="4">
    <source>
        <dbReference type="Google" id="ProtNLM"/>
    </source>
</evidence>
<dbReference type="EMBL" id="LBTF01000031">
    <property type="protein sequence ID" value="KKQ34927.1"/>
    <property type="molecule type" value="Genomic_DNA"/>
</dbReference>
<comment type="caution">
    <text evidence="2">The sequence shown here is derived from an EMBL/GenBank/DDBJ whole genome shotgun (WGS) entry which is preliminary data.</text>
</comment>
<keyword evidence="1" id="KW-0812">Transmembrane</keyword>
<reference evidence="2 3" key="1">
    <citation type="journal article" date="2015" name="Nature">
        <title>rRNA introns, odd ribosomes, and small enigmatic genomes across a large radiation of phyla.</title>
        <authorList>
            <person name="Brown C.T."/>
            <person name="Hug L.A."/>
            <person name="Thomas B.C."/>
            <person name="Sharon I."/>
            <person name="Castelle C.J."/>
            <person name="Singh A."/>
            <person name="Wilkins M.J."/>
            <person name="Williams K.H."/>
            <person name="Banfield J.F."/>
        </authorList>
    </citation>
    <scope>NUCLEOTIDE SEQUENCE [LARGE SCALE GENOMIC DNA]</scope>
</reference>
<feature type="transmembrane region" description="Helical" evidence="1">
    <location>
        <begin position="12"/>
        <end position="32"/>
    </location>
</feature>
<evidence type="ECO:0000256" key="1">
    <source>
        <dbReference type="SAM" id="Phobius"/>
    </source>
</evidence>
<keyword evidence="1" id="KW-1133">Transmembrane helix</keyword>
<accession>A0A0G0GXZ7</accession>
<name>A0A0G0GXZ7_9BACT</name>
<dbReference type="Proteomes" id="UP000033876">
    <property type="component" value="Unassembled WGS sequence"/>
</dbReference>
<evidence type="ECO:0000313" key="3">
    <source>
        <dbReference type="Proteomes" id="UP000033876"/>
    </source>
</evidence>
<organism evidence="2 3">
    <name type="scientific">Candidatus Nomurabacteria bacterium GW2011_GWB1_37_5</name>
    <dbReference type="NCBI Taxonomy" id="1618742"/>
    <lineage>
        <taxon>Bacteria</taxon>
        <taxon>Candidatus Nomuraibacteriota</taxon>
    </lineage>
</organism>
<evidence type="ECO:0000313" key="2">
    <source>
        <dbReference type="EMBL" id="KKQ34927.1"/>
    </source>
</evidence>